<accession>A0A6P8Z6U2</accession>
<gene>
    <name evidence="3" type="primary">LOC117645992</name>
</gene>
<dbReference type="GO" id="GO:0070513">
    <property type="term" value="F:death domain binding"/>
    <property type="evidence" value="ECO:0007669"/>
    <property type="project" value="TreeGrafter"/>
</dbReference>
<dbReference type="InterPro" id="IPR024130">
    <property type="entry name" value="DAP1/DAPL1"/>
</dbReference>
<dbReference type="PANTHER" id="PTHR13177">
    <property type="entry name" value="DEATH-ASSOCIATED PROTEIN 1"/>
    <property type="match status" value="1"/>
</dbReference>
<reference evidence="3" key="1">
    <citation type="submission" date="2025-08" db="UniProtKB">
        <authorList>
            <consortium name="RefSeq"/>
        </authorList>
    </citation>
    <scope>IDENTIFICATION</scope>
    <source>
        <tissue evidence="3">Total insect</tissue>
    </source>
</reference>
<dbReference type="PANTHER" id="PTHR13177:SF4">
    <property type="entry name" value="GEO09647P1"/>
    <property type="match status" value="1"/>
</dbReference>
<dbReference type="RefSeq" id="XP_034242482.1">
    <property type="nucleotide sequence ID" value="XM_034386591.1"/>
</dbReference>
<name>A0A6P8Z6U2_THRPL</name>
<feature type="region of interest" description="Disordered" evidence="1">
    <location>
        <begin position="1"/>
        <end position="107"/>
    </location>
</feature>
<feature type="compositionally biased region" description="Basic and acidic residues" evidence="1">
    <location>
        <begin position="87"/>
        <end position="98"/>
    </location>
</feature>
<dbReference type="Proteomes" id="UP000515158">
    <property type="component" value="Unplaced"/>
</dbReference>
<dbReference type="InParanoid" id="A0A6P8Z6U2"/>
<evidence type="ECO:0000256" key="1">
    <source>
        <dbReference type="SAM" id="MobiDB-lite"/>
    </source>
</evidence>
<dbReference type="GeneID" id="117645992"/>
<dbReference type="GO" id="GO:0010507">
    <property type="term" value="P:negative regulation of autophagy"/>
    <property type="evidence" value="ECO:0007669"/>
    <property type="project" value="TreeGrafter"/>
</dbReference>
<keyword evidence="2" id="KW-1185">Reference proteome</keyword>
<dbReference type="GO" id="GO:0097190">
    <property type="term" value="P:apoptotic signaling pathway"/>
    <property type="evidence" value="ECO:0007669"/>
    <property type="project" value="TreeGrafter"/>
</dbReference>
<dbReference type="Pfam" id="PF15228">
    <property type="entry name" value="DAP"/>
    <property type="match status" value="1"/>
</dbReference>
<proteinExistence type="predicted"/>
<dbReference type="OrthoDB" id="5973225at2759"/>
<organism evidence="3">
    <name type="scientific">Thrips palmi</name>
    <name type="common">Melon thrips</name>
    <dbReference type="NCBI Taxonomy" id="161013"/>
    <lineage>
        <taxon>Eukaryota</taxon>
        <taxon>Metazoa</taxon>
        <taxon>Ecdysozoa</taxon>
        <taxon>Arthropoda</taxon>
        <taxon>Hexapoda</taxon>
        <taxon>Insecta</taxon>
        <taxon>Pterygota</taxon>
        <taxon>Neoptera</taxon>
        <taxon>Paraneoptera</taxon>
        <taxon>Thysanoptera</taxon>
        <taxon>Terebrantia</taxon>
        <taxon>Thripoidea</taxon>
        <taxon>Thripidae</taxon>
        <taxon>Thrips</taxon>
    </lineage>
</organism>
<dbReference type="GO" id="GO:0034198">
    <property type="term" value="P:cellular response to amino acid starvation"/>
    <property type="evidence" value="ECO:0007669"/>
    <property type="project" value="TreeGrafter"/>
</dbReference>
<feature type="compositionally biased region" description="Basic and acidic residues" evidence="1">
    <location>
        <begin position="29"/>
        <end position="39"/>
    </location>
</feature>
<protein>
    <submittedName>
        <fullName evidence="3">Death-associated protein 1</fullName>
    </submittedName>
</protein>
<evidence type="ECO:0000313" key="2">
    <source>
        <dbReference type="Proteomes" id="UP000515158"/>
    </source>
</evidence>
<dbReference type="KEGG" id="tpal:117645992"/>
<dbReference type="FunCoup" id="A0A6P8Z6U2">
    <property type="interactions" value="38"/>
</dbReference>
<dbReference type="AlphaFoldDB" id="A0A6P8Z6U2"/>
<feature type="compositionally biased region" description="Polar residues" evidence="1">
    <location>
        <begin position="48"/>
        <end position="63"/>
    </location>
</feature>
<sequence length="107" mass="11695">MSSTEETSLKAGHPPAVKAGGMRISQHKPNKDKPEKDPNAEEGDDHINTFSAVTSPPKMTTVSGAPMRGNADFPTEAVQHFHNKPVPTHDARPTHDRPTNIQQPRKQ</sequence>
<evidence type="ECO:0000313" key="3">
    <source>
        <dbReference type="RefSeq" id="XP_034242482.1"/>
    </source>
</evidence>